<evidence type="ECO:0000313" key="4">
    <source>
        <dbReference type="Proteomes" id="UP000243498"/>
    </source>
</evidence>
<reference evidence="5" key="2">
    <citation type="submission" date="2018-12" db="EMBL/GenBank/DDBJ databases">
        <title>The complete genome of Metarhizium rileyi, a key fungal pathogen of Lepidoptera.</title>
        <authorList>
            <person name="Binneck E."/>
            <person name="Lastra C.C.L."/>
            <person name="Sosa-Gomez D.R."/>
        </authorList>
    </citation>
    <scope>NUCLEOTIDE SEQUENCE [LARGE SCALE GENOMIC DNA]</scope>
    <source>
        <strain evidence="5">Cep018-CH2</strain>
    </source>
</reference>
<feature type="region of interest" description="Disordered" evidence="1">
    <location>
        <begin position="364"/>
        <end position="495"/>
    </location>
</feature>
<evidence type="ECO:0000313" key="3">
    <source>
        <dbReference type="EMBL" id="TWU71792.1"/>
    </source>
</evidence>
<dbReference type="OMA" id="WKHESPL"/>
<feature type="compositionally biased region" description="Polar residues" evidence="1">
    <location>
        <begin position="43"/>
        <end position="53"/>
    </location>
</feature>
<accession>A0A166X105</accession>
<dbReference type="Proteomes" id="UP000317257">
    <property type="component" value="Unassembled WGS sequence"/>
</dbReference>
<dbReference type="OrthoDB" id="5401786at2759"/>
<protein>
    <submittedName>
        <fullName evidence="2">Uncharacterized protein</fullName>
    </submittedName>
</protein>
<keyword evidence="4" id="KW-1185">Reference proteome</keyword>
<gene>
    <name evidence="3" type="ORF">ED733_003645</name>
    <name evidence="2" type="ORF">NOR_08066</name>
</gene>
<dbReference type="STRING" id="1081105.A0A166X105"/>
<feature type="compositionally biased region" description="Basic residues" evidence="1">
    <location>
        <begin position="403"/>
        <end position="414"/>
    </location>
</feature>
<reference evidence="2 4" key="1">
    <citation type="journal article" date="2016" name="Genome Biol. Evol.">
        <title>Divergent and convergent evolution of fungal pathogenicity.</title>
        <authorList>
            <person name="Shang Y."/>
            <person name="Xiao G."/>
            <person name="Zheng P."/>
            <person name="Cen K."/>
            <person name="Zhan S."/>
            <person name="Wang C."/>
        </authorList>
    </citation>
    <scope>NUCLEOTIDE SEQUENCE [LARGE SCALE GENOMIC DNA]</scope>
    <source>
        <strain evidence="2 4">RCEF 4871</strain>
    </source>
</reference>
<evidence type="ECO:0000256" key="1">
    <source>
        <dbReference type="SAM" id="MobiDB-lite"/>
    </source>
</evidence>
<organism evidence="2 4">
    <name type="scientific">Metarhizium rileyi (strain RCEF 4871)</name>
    <name type="common">Nomuraea rileyi</name>
    <dbReference type="NCBI Taxonomy" id="1649241"/>
    <lineage>
        <taxon>Eukaryota</taxon>
        <taxon>Fungi</taxon>
        <taxon>Dikarya</taxon>
        <taxon>Ascomycota</taxon>
        <taxon>Pezizomycotina</taxon>
        <taxon>Sordariomycetes</taxon>
        <taxon>Hypocreomycetidae</taxon>
        <taxon>Hypocreales</taxon>
        <taxon>Clavicipitaceae</taxon>
        <taxon>Metarhizium</taxon>
    </lineage>
</organism>
<feature type="region of interest" description="Disordered" evidence="1">
    <location>
        <begin position="145"/>
        <end position="166"/>
    </location>
</feature>
<reference evidence="3" key="3">
    <citation type="journal article" date="2019" name="Microbiol. Resour. Announc.">
        <title>Genome Sequence of Metarhizium rileyi, a Microbial Control Agent for Lepidoptera.</title>
        <authorList>
            <person name="Binneck E."/>
            <person name="Lastra C.C.L."/>
            <person name="Sosa-Gomez D.R."/>
        </authorList>
    </citation>
    <scope>NUCLEOTIDE SEQUENCE</scope>
    <source>
        <strain evidence="3">Cep018-CH2</strain>
    </source>
</reference>
<name>A0A166X105_METRR</name>
<proteinExistence type="predicted"/>
<feature type="compositionally biased region" description="Acidic residues" evidence="1">
    <location>
        <begin position="155"/>
        <end position="166"/>
    </location>
</feature>
<feature type="compositionally biased region" description="Low complexity" evidence="1">
    <location>
        <begin position="454"/>
        <end position="467"/>
    </location>
</feature>
<feature type="compositionally biased region" description="Basic and acidic residues" evidence="1">
    <location>
        <begin position="378"/>
        <end position="387"/>
    </location>
</feature>
<feature type="region of interest" description="Disordered" evidence="1">
    <location>
        <begin position="312"/>
        <end position="346"/>
    </location>
</feature>
<dbReference type="AlphaFoldDB" id="A0A166X105"/>
<feature type="region of interest" description="Disordered" evidence="1">
    <location>
        <begin position="30"/>
        <end position="67"/>
    </location>
</feature>
<evidence type="ECO:0000313" key="5">
    <source>
        <dbReference type="Proteomes" id="UP000317257"/>
    </source>
</evidence>
<comment type="caution">
    <text evidence="2">The sequence shown here is derived from an EMBL/GenBank/DDBJ whole genome shotgun (WGS) entry which is preliminary data.</text>
</comment>
<sequence length="495" mass="55723">MAADSIRGDGIFIAQNALRALLNDPEQLSLARQRFEEPPPPYRSQSSGQSTVLESPSPPSEERRRRSRADWRCRLQLEYHGSHPGSLFRKELSAECRRVDEQVDKGVCRVPIGVEFHLFAYETLRKRWVEQGIWSEKWTARGGFPEGKWKHEEPPELESQSESDSEVESPIFLGHLCRARAPKPRRVKSDEELQRIAQRERERSASRPFYRFMEQVSREREWLQEVSRLEGSHVADSPEINTMAYTAVKNAWIEWGVWYRKWQVLPGMSWKHELPLEQFLREEMGEEPPDDAPDHTALDALPLPNLLGAVATCQPSGAPEPMLSDNIQQTSDMGPPDAPDPDSAGNVVQSTVWYVGGGNSPADLVTPIQSPAASSPHVDADMPHVDMEQPNGEARHAGAQAAPRRRGRPRRSHPKLPSATLDVPKEPPESAPTPRRRSKRLEEARRRRGPEPPATTTTTTTSLNGPGRSRRGRITAADAGSRDGRRAQKRRAARK</sequence>
<accession>A0A5C6G1Z0</accession>
<dbReference type="EMBL" id="SBHS01000037">
    <property type="protein sequence ID" value="TWU71792.1"/>
    <property type="molecule type" value="Genomic_DNA"/>
</dbReference>
<evidence type="ECO:0000313" key="2">
    <source>
        <dbReference type="EMBL" id="OAA35311.1"/>
    </source>
</evidence>
<dbReference type="Proteomes" id="UP000243498">
    <property type="component" value="Unassembled WGS sequence"/>
</dbReference>
<dbReference type="EMBL" id="AZHC01000043">
    <property type="protein sequence ID" value="OAA35311.1"/>
    <property type="molecule type" value="Genomic_DNA"/>
</dbReference>
<feature type="compositionally biased region" description="Low complexity" evidence="1">
    <location>
        <begin position="331"/>
        <end position="345"/>
    </location>
</feature>